<dbReference type="InterPro" id="IPR043168">
    <property type="entry name" value="DegV_C"/>
</dbReference>
<dbReference type="EMBL" id="JAVDXZ010000001">
    <property type="protein sequence ID" value="MDR7330027.1"/>
    <property type="molecule type" value="Genomic_DNA"/>
</dbReference>
<dbReference type="Gene3D" id="3.40.50.10170">
    <property type="match status" value="2"/>
</dbReference>
<dbReference type="InterPro" id="IPR050270">
    <property type="entry name" value="DegV_domain_contain"/>
</dbReference>
<reference evidence="2" key="1">
    <citation type="submission" date="2023-07" db="EMBL/GenBank/DDBJ databases">
        <title>Sequencing the genomes of 1000 actinobacteria strains.</title>
        <authorList>
            <person name="Klenk H.-P."/>
        </authorList>
    </citation>
    <scope>NUCLEOTIDE SEQUENCE</scope>
    <source>
        <strain evidence="2">DSM 107476</strain>
    </source>
</reference>
<dbReference type="RefSeq" id="WP_290195347.1">
    <property type="nucleotide sequence ID" value="NZ_CP047654.1"/>
</dbReference>
<sequence>MAVRIVTDSSSGLPADVVEELGITVLDLHVLDRDGREEASTSGLGSLELAAAYARQLERGGDDGVVALHLSSQLSSTYSAAVTASGVFDDKVRVIDTASVGMAVGAAAMAAASLALSGASLDECQAKAEETLRNSATWVYLHRIDEMRRSGRISTGTAIMSAALLAIKPIMEIREGRLELAGKTRTQTKAFAKLVELVLERTKGEPAFVAIQHNDAELAARQLRDLLEEILPAGSSFMVLPLTGALAIHTGAGAIGVSAVYTAEQDTASDEQPSTLPAE</sequence>
<evidence type="ECO:0000313" key="2">
    <source>
        <dbReference type="EMBL" id="MDR7330027.1"/>
    </source>
</evidence>
<evidence type="ECO:0000313" key="3">
    <source>
        <dbReference type="Proteomes" id="UP001180840"/>
    </source>
</evidence>
<comment type="caution">
    <text evidence="2">The sequence shown here is derived from an EMBL/GenBank/DDBJ whole genome shotgun (WGS) entry which is preliminary data.</text>
</comment>
<dbReference type="PANTHER" id="PTHR33434:SF2">
    <property type="entry name" value="FATTY ACID-BINDING PROTEIN TM_1468"/>
    <property type="match status" value="1"/>
</dbReference>
<dbReference type="Gene3D" id="3.30.1180.10">
    <property type="match status" value="1"/>
</dbReference>
<dbReference type="NCBIfam" id="TIGR00762">
    <property type="entry name" value="DegV"/>
    <property type="match status" value="1"/>
</dbReference>
<keyword evidence="3" id="KW-1185">Reference proteome</keyword>
<accession>A0ABU2A0J0</accession>
<dbReference type="Pfam" id="PF02645">
    <property type="entry name" value="DegV"/>
    <property type="match status" value="1"/>
</dbReference>
<dbReference type="PANTHER" id="PTHR33434">
    <property type="entry name" value="DEGV DOMAIN-CONTAINING PROTEIN DR_1986-RELATED"/>
    <property type="match status" value="1"/>
</dbReference>
<protein>
    <submittedName>
        <fullName evidence="2">DegV family protein with EDD domain</fullName>
    </submittedName>
</protein>
<dbReference type="Proteomes" id="UP001180840">
    <property type="component" value="Unassembled WGS sequence"/>
</dbReference>
<dbReference type="SUPFAM" id="SSF82549">
    <property type="entry name" value="DAK1/DegV-like"/>
    <property type="match status" value="1"/>
</dbReference>
<evidence type="ECO:0000256" key="1">
    <source>
        <dbReference type="ARBA" id="ARBA00023121"/>
    </source>
</evidence>
<proteinExistence type="predicted"/>
<dbReference type="PROSITE" id="PS51482">
    <property type="entry name" value="DEGV"/>
    <property type="match status" value="1"/>
</dbReference>
<keyword evidence="1" id="KW-0446">Lipid-binding</keyword>
<name>A0ABU2A0J0_9CORY</name>
<organism evidence="2 3">
    <name type="scientific">Corynebacterium guangdongense</name>
    <dbReference type="NCBI Taxonomy" id="1783348"/>
    <lineage>
        <taxon>Bacteria</taxon>
        <taxon>Bacillati</taxon>
        <taxon>Actinomycetota</taxon>
        <taxon>Actinomycetes</taxon>
        <taxon>Mycobacteriales</taxon>
        <taxon>Corynebacteriaceae</taxon>
        <taxon>Corynebacterium</taxon>
    </lineage>
</organism>
<gene>
    <name evidence="2" type="ORF">J2S39_001703</name>
</gene>
<dbReference type="InterPro" id="IPR003797">
    <property type="entry name" value="DegV"/>
</dbReference>